<name>F9Y5S5_KETVW</name>
<dbReference type="eggNOG" id="COG4421">
    <property type="taxonomic scope" value="Bacteria"/>
</dbReference>
<evidence type="ECO:0000256" key="2">
    <source>
        <dbReference type="ARBA" id="ARBA00022679"/>
    </source>
</evidence>
<keyword evidence="3" id="KW-0325">Glycoprotein</keyword>
<sequence>MQGFPMDNTEFDEIFDPTRDKGIHLFPGSTMPLPQKVERARVDYIIATEDPGQAGALRTAMLNKKDQALIDGDLLLPSVPLVVENFTYEARLPRVNGKLLLSGASGRRVRKRLLWGDRAGEQDRMTVAQLTEAISRPNAVIPTAQQPREMLEKLPFVIEMKNATNFYHFTSETLIYFSLYRKFALTGPIHIITADPKPPSAFVVESIRLFYPELLDRVSFRNKEIAYNRAIIPFNLQHYFSHLRDLASPPRETKFVSGDYPEPQYENMKAIAWGARDEALYLHRVGAVEIPSETPIRKRIYVGRKSGKSRNIVGEDELIARLETLGFKTLYFEDYTPLEQAQIMQGVDIMISGHGAGFTNMLYAKKGATLIEISHLQTARHRFGDFHMHAGVSGARHIHFFADHDFDTTDGLPNMHKDGHVGIYLSENALDRLEGLIMSLIQRGAFLKQKLAIDALEAAGDYAGIIATIEGDPRFLYAYSDVAVCAAQAYEKLGNPQQAARHCRIAQFVSPFRSKLFRNVVLSLIAAGDHVGAKAEMKRFRAFAPGISRNFESENATLLAALSDL</sequence>
<keyword evidence="2" id="KW-0808">Transferase</keyword>
<dbReference type="HOGENOM" id="CLU_472327_0_0_5"/>
<dbReference type="PANTHER" id="PTHR20961">
    <property type="entry name" value="GLYCOSYLTRANSFERASE"/>
    <property type="match status" value="1"/>
</dbReference>
<gene>
    <name evidence="5" type="ordered locus">KVU_2161</name>
</gene>
<dbReference type="OrthoDB" id="288504at2"/>
<dbReference type="Pfam" id="PF04577">
    <property type="entry name" value="Glyco_transf_61"/>
    <property type="match status" value="1"/>
</dbReference>
<evidence type="ECO:0000313" key="6">
    <source>
        <dbReference type="Proteomes" id="UP000000692"/>
    </source>
</evidence>
<dbReference type="InterPro" id="IPR049625">
    <property type="entry name" value="Glyco_transf_61_cat"/>
</dbReference>
<evidence type="ECO:0000256" key="1">
    <source>
        <dbReference type="ARBA" id="ARBA00022676"/>
    </source>
</evidence>
<evidence type="ECO:0000256" key="3">
    <source>
        <dbReference type="ARBA" id="ARBA00023180"/>
    </source>
</evidence>
<dbReference type="KEGG" id="kvl:KVU_2161"/>
<feature type="domain" description="Glycosyltransferase 61 catalytic" evidence="4">
    <location>
        <begin position="166"/>
        <end position="371"/>
    </location>
</feature>
<keyword evidence="1" id="KW-0328">Glycosyltransferase</keyword>
<dbReference type="InterPro" id="IPR007657">
    <property type="entry name" value="Glycosyltransferase_61"/>
</dbReference>
<dbReference type="GO" id="GO:0016757">
    <property type="term" value="F:glycosyltransferase activity"/>
    <property type="evidence" value="ECO:0007669"/>
    <property type="project" value="UniProtKB-KW"/>
</dbReference>
<dbReference type="EMBL" id="CP002018">
    <property type="protein sequence ID" value="AEM42000.1"/>
    <property type="molecule type" value="Genomic_DNA"/>
</dbReference>
<keyword evidence="6" id="KW-1185">Reference proteome</keyword>
<accession>F9Y5S5</accession>
<dbReference type="AlphaFoldDB" id="F9Y5S5"/>
<reference evidence="5 6" key="1">
    <citation type="journal article" date="2011" name="J. Bacteriol.">
        <title>Complete genome sequence of the industrial strain Ketogulonicigenium vulgare WSH-001.</title>
        <authorList>
            <person name="Liu L."/>
            <person name="Li Y."/>
            <person name="Zhang J."/>
            <person name="Zhou Z."/>
            <person name="Liu J."/>
            <person name="Li X."/>
            <person name="Zhou J."/>
            <person name="Du G."/>
            <person name="Wang L."/>
            <person name="Chen J."/>
        </authorList>
    </citation>
    <scope>NUCLEOTIDE SEQUENCE [LARGE SCALE GENOMIC DNA]</scope>
    <source>
        <strain evidence="5 6">WSH-001</strain>
    </source>
</reference>
<protein>
    <recommendedName>
        <fullName evidence="4">Glycosyltransferase 61 catalytic domain-containing protein</fullName>
    </recommendedName>
</protein>
<dbReference type="Proteomes" id="UP000000692">
    <property type="component" value="Chromosome"/>
</dbReference>
<evidence type="ECO:0000259" key="4">
    <source>
        <dbReference type="Pfam" id="PF04577"/>
    </source>
</evidence>
<dbReference type="SUPFAM" id="SSF48452">
    <property type="entry name" value="TPR-like"/>
    <property type="match status" value="1"/>
</dbReference>
<evidence type="ECO:0000313" key="5">
    <source>
        <dbReference type="EMBL" id="AEM42000.1"/>
    </source>
</evidence>
<dbReference type="InterPro" id="IPR011990">
    <property type="entry name" value="TPR-like_helical_dom_sf"/>
</dbReference>
<organism evidence="5 6">
    <name type="scientific">Ketogulonicigenium vulgare (strain WSH-001)</name>
    <dbReference type="NCBI Taxonomy" id="759362"/>
    <lineage>
        <taxon>Bacteria</taxon>
        <taxon>Pseudomonadati</taxon>
        <taxon>Pseudomonadota</taxon>
        <taxon>Alphaproteobacteria</taxon>
        <taxon>Rhodobacterales</taxon>
        <taxon>Roseobacteraceae</taxon>
        <taxon>Ketogulonicigenium</taxon>
    </lineage>
</organism>
<proteinExistence type="predicted"/>